<accession>A0ACA9K9A0</accession>
<proteinExistence type="predicted"/>
<gene>
    <name evidence="1" type="ORF">SPELUC_LOCUS1213</name>
</gene>
<protein>
    <submittedName>
        <fullName evidence="1">1407_t:CDS:1</fullName>
    </submittedName>
</protein>
<reference evidence="1" key="1">
    <citation type="submission" date="2021-06" db="EMBL/GenBank/DDBJ databases">
        <authorList>
            <person name="Kallberg Y."/>
            <person name="Tangrot J."/>
            <person name="Rosling A."/>
        </authorList>
    </citation>
    <scope>NUCLEOTIDE SEQUENCE</scope>
    <source>
        <strain evidence="1">28 12/20/2015</strain>
    </source>
</reference>
<name>A0ACA9K9A0_9GLOM</name>
<dbReference type="EMBL" id="CAJVPW010000613">
    <property type="protein sequence ID" value="CAG8459970.1"/>
    <property type="molecule type" value="Genomic_DNA"/>
</dbReference>
<sequence>MSNSEERLNELEVIKTKLDISIDLVSSVVDSWLPPLDPVDARATCNEVKLLAGGTGSVKYRSTSEKKLKRKLIQRNIYNEDDNLNNNNGNKQITRENKSEDEDDSKTFATCKKSKLDSATNYDEKISILKNDFLSFWDLYLEKIGVQRGLCLNALAWNNKIGWWYCLVGF</sequence>
<dbReference type="Proteomes" id="UP000789366">
    <property type="component" value="Unassembled WGS sequence"/>
</dbReference>
<comment type="caution">
    <text evidence="1">The sequence shown here is derived from an EMBL/GenBank/DDBJ whole genome shotgun (WGS) entry which is preliminary data.</text>
</comment>
<evidence type="ECO:0000313" key="2">
    <source>
        <dbReference type="Proteomes" id="UP000789366"/>
    </source>
</evidence>
<organism evidence="1 2">
    <name type="scientific">Cetraspora pellucida</name>
    <dbReference type="NCBI Taxonomy" id="1433469"/>
    <lineage>
        <taxon>Eukaryota</taxon>
        <taxon>Fungi</taxon>
        <taxon>Fungi incertae sedis</taxon>
        <taxon>Mucoromycota</taxon>
        <taxon>Glomeromycotina</taxon>
        <taxon>Glomeromycetes</taxon>
        <taxon>Diversisporales</taxon>
        <taxon>Gigasporaceae</taxon>
        <taxon>Cetraspora</taxon>
    </lineage>
</organism>
<evidence type="ECO:0000313" key="1">
    <source>
        <dbReference type="EMBL" id="CAG8459970.1"/>
    </source>
</evidence>
<keyword evidence="2" id="KW-1185">Reference proteome</keyword>